<dbReference type="PANTHER" id="PTHR42852:SF6">
    <property type="entry name" value="THIOL:DISULFIDE INTERCHANGE PROTEIN DSBE"/>
    <property type="match status" value="1"/>
</dbReference>
<dbReference type="RefSeq" id="WP_046560922.1">
    <property type="nucleotide sequence ID" value="NZ_CP010975.1"/>
</dbReference>
<dbReference type="GO" id="GO:0017004">
    <property type="term" value="P:cytochrome complex assembly"/>
    <property type="evidence" value="ECO:0007669"/>
    <property type="project" value="UniProtKB-KW"/>
</dbReference>
<evidence type="ECO:0000256" key="6">
    <source>
        <dbReference type="SAM" id="Phobius"/>
    </source>
</evidence>
<dbReference type="NCBIfam" id="TIGR00385">
    <property type="entry name" value="dsbE"/>
    <property type="match status" value="1"/>
</dbReference>
<accession>A0A0F6RC72</accession>
<organism evidence="8 9">
    <name type="scientific">Kangiella geojedonensis</name>
    <dbReference type="NCBI Taxonomy" id="914150"/>
    <lineage>
        <taxon>Bacteria</taxon>
        <taxon>Pseudomonadati</taxon>
        <taxon>Pseudomonadota</taxon>
        <taxon>Gammaproteobacteria</taxon>
        <taxon>Kangiellales</taxon>
        <taxon>Kangiellaceae</taxon>
        <taxon>Kangiella</taxon>
    </lineage>
</organism>
<dbReference type="Pfam" id="PF08534">
    <property type="entry name" value="Redoxin"/>
    <property type="match status" value="1"/>
</dbReference>
<evidence type="ECO:0000256" key="3">
    <source>
        <dbReference type="ARBA" id="ARBA00022748"/>
    </source>
</evidence>
<dbReference type="STRING" id="914150.TQ33_0808"/>
<keyword evidence="6" id="KW-0472">Membrane</keyword>
<dbReference type="EMBL" id="CP010975">
    <property type="protein sequence ID" value="AKE51781.1"/>
    <property type="molecule type" value="Genomic_DNA"/>
</dbReference>
<dbReference type="PROSITE" id="PS51352">
    <property type="entry name" value="THIOREDOXIN_2"/>
    <property type="match status" value="1"/>
</dbReference>
<dbReference type="CDD" id="cd03010">
    <property type="entry name" value="TlpA_like_DsbE"/>
    <property type="match status" value="1"/>
</dbReference>
<feature type="domain" description="Thioredoxin" evidence="7">
    <location>
        <begin position="36"/>
        <end position="178"/>
    </location>
</feature>
<dbReference type="GO" id="GO:0015036">
    <property type="term" value="F:disulfide oxidoreductase activity"/>
    <property type="evidence" value="ECO:0007669"/>
    <property type="project" value="InterPro"/>
</dbReference>
<dbReference type="OrthoDB" id="9799347at2"/>
<evidence type="ECO:0000256" key="1">
    <source>
        <dbReference type="ARBA" id="ARBA00004383"/>
    </source>
</evidence>
<keyword evidence="4" id="KW-1015">Disulfide bond</keyword>
<comment type="similarity">
    <text evidence="2">Belongs to the thioredoxin family. DsbE subfamily.</text>
</comment>
<proteinExistence type="inferred from homology"/>
<sequence>MNKKLVLAVAPIVTFIILVIFFWFALEKDPKKLNSTLIDKPVPDFKLSALQNPERVYTTDSLPDELFLLNVWGTWCGPCHIEHPYLMKFSQKYPVPIVGVNYKDQARDALEFLEQKGNPYSMVIADVDGQLGIDLGVYGAPETFVVDSDGKVRFRYVGVIDDRVWNSKILPVIEQVQGYPLEQVQKEAAENNSEGMK</sequence>
<keyword evidence="6" id="KW-0812">Transmembrane</keyword>
<dbReference type="InterPro" id="IPR013740">
    <property type="entry name" value="Redoxin"/>
</dbReference>
<dbReference type="GO" id="GO:0030288">
    <property type="term" value="C:outer membrane-bounded periplasmic space"/>
    <property type="evidence" value="ECO:0007669"/>
    <property type="project" value="InterPro"/>
</dbReference>
<dbReference type="SUPFAM" id="SSF52833">
    <property type="entry name" value="Thioredoxin-like"/>
    <property type="match status" value="1"/>
</dbReference>
<dbReference type="GO" id="GO:0005886">
    <property type="term" value="C:plasma membrane"/>
    <property type="evidence" value="ECO:0007669"/>
    <property type="project" value="UniProtKB-SubCell"/>
</dbReference>
<dbReference type="AlphaFoldDB" id="A0A0F6RC72"/>
<keyword evidence="3" id="KW-0201">Cytochrome c-type biogenesis</keyword>
<evidence type="ECO:0000313" key="9">
    <source>
        <dbReference type="Proteomes" id="UP000034071"/>
    </source>
</evidence>
<evidence type="ECO:0000259" key="7">
    <source>
        <dbReference type="PROSITE" id="PS51352"/>
    </source>
</evidence>
<feature type="transmembrane region" description="Helical" evidence="6">
    <location>
        <begin position="6"/>
        <end position="26"/>
    </location>
</feature>
<evidence type="ECO:0000256" key="4">
    <source>
        <dbReference type="ARBA" id="ARBA00023157"/>
    </source>
</evidence>
<dbReference type="HOGENOM" id="CLU_042529_19_1_6"/>
<dbReference type="InterPro" id="IPR050553">
    <property type="entry name" value="Thioredoxin_ResA/DsbE_sf"/>
</dbReference>
<dbReference type="Gene3D" id="3.40.30.10">
    <property type="entry name" value="Glutaredoxin"/>
    <property type="match status" value="1"/>
</dbReference>
<dbReference type="PANTHER" id="PTHR42852">
    <property type="entry name" value="THIOL:DISULFIDE INTERCHANGE PROTEIN DSBE"/>
    <property type="match status" value="1"/>
</dbReference>
<gene>
    <name evidence="8" type="ORF">TQ33_0808</name>
</gene>
<keyword evidence="9" id="KW-1185">Reference proteome</keyword>
<dbReference type="InterPro" id="IPR013766">
    <property type="entry name" value="Thioredoxin_domain"/>
</dbReference>
<reference evidence="8 9" key="1">
    <citation type="submission" date="2015-02" db="EMBL/GenBank/DDBJ databases">
        <title>Complete genome sequence of Kangiella geojedonensis strain YCS-5T.</title>
        <authorList>
            <person name="Kim K.M."/>
        </authorList>
    </citation>
    <scope>NUCLEOTIDE SEQUENCE [LARGE SCALE GENOMIC DNA]</scope>
    <source>
        <strain evidence="8 9">YCS-5</strain>
    </source>
</reference>
<protein>
    <submittedName>
        <fullName evidence="8">Thiol:disulfide interchange protein</fullName>
    </submittedName>
</protein>
<name>A0A0F6RC72_9GAMM</name>
<dbReference type="InterPro" id="IPR017937">
    <property type="entry name" value="Thioredoxin_CS"/>
</dbReference>
<dbReference type="Proteomes" id="UP000034071">
    <property type="component" value="Chromosome"/>
</dbReference>
<dbReference type="KEGG" id="kge:TQ33_0808"/>
<evidence type="ECO:0000256" key="2">
    <source>
        <dbReference type="ARBA" id="ARBA00007758"/>
    </source>
</evidence>
<dbReference type="InterPro" id="IPR004799">
    <property type="entry name" value="Periplasmic_diS_OxRdtase_DsbE"/>
</dbReference>
<dbReference type="PROSITE" id="PS00194">
    <property type="entry name" value="THIOREDOXIN_1"/>
    <property type="match status" value="1"/>
</dbReference>
<evidence type="ECO:0000256" key="5">
    <source>
        <dbReference type="ARBA" id="ARBA00023284"/>
    </source>
</evidence>
<keyword evidence="5" id="KW-0676">Redox-active center</keyword>
<dbReference type="PATRIC" id="fig|914150.5.peg.820"/>
<keyword evidence="6" id="KW-1133">Transmembrane helix</keyword>
<dbReference type="InterPro" id="IPR036249">
    <property type="entry name" value="Thioredoxin-like_sf"/>
</dbReference>
<evidence type="ECO:0000313" key="8">
    <source>
        <dbReference type="EMBL" id="AKE51781.1"/>
    </source>
</evidence>
<comment type="subcellular location">
    <subcellularLocation>
        <location evidence="1">Cell inner membrane</location>
        <topology evidence="1">Single-pass membrane protein</topology>
        <orientation evidence="1">Periplasmic side</orientation>
    </subcellularLocation>
</comment>